<dbReference type="Gene3D" id="1.20.1250.20">
    <property type="entry name" value="MFS general substrate transporter like domains"/>
    <property type="match status" value="1"/>
</dbReference>
<evidence type="ECO:0000313" key="8">
    <source>
        <dbReference type="EMBL" id="MFC0526702.1"/>
    </source>
</evidence>
<keyword evidence="9" id="KW-1185">Reference proteome</keyword>
<feature type="transmembrane region" description="Helical" evidence="7">
    <location>
        <begin position="303"/>
        <end position="324"/>
    </location>
</feature>
<dbReference type="Proteomes" id="UP001589867">
    <property type="component" value="Unassembled WGS sequence"/>
</dbReference>
<comment type="caution">
    <text evidence="8">The sequence shown here is derived from an EMBL/GenBank/DDBJ whole genome shotgun (WGS) entry which is preliminary data.</text>
</comment>
<evidence type="ECO:0000256" key="5">
    <source>
        <dbReference type="ARBA" id="ARBA00023136"/>
    </source>
</evidence>
<feature type="transmembrane region" description="Helical" evidence="7">
    <location>
        <begin position="61"/>
        <end position="82"/>
    </location>
</feature>
<dbReference type="PANTHER" id="PTHR23513:SF18">
    <property type="entry name" value="INTEGRAL MEMBRANE PROTEIN"/>
    <property type="match status" value="1"/>
</dbReference>
<dbReference type="Pfam" id="PF07690">
    <property type="entry name" value="MFS_1"/>
    <property type="match status" value="1"/>
</dbReference>
<dbReference type="RefSeq" id="WP_377245066.1">
    <property type="nucleotide sequence ID" value="NZ_JBHLUH010000004.1"/>
</dbReference>
<evidence type="ECO:0000313" key="9">
    <source>
        <dbReference type="Proteomes" id="UP001589867"/>
    </source>
</evidence>
<evidence type="ECO:0000256" key="7">
    <source>
        <dbReference type="SAM" id="Phobius"/>
    </source>
</evidence>
<feature type="transmembrane region" description="Helical" evidence="7">
    <location>
        <begin position="259"/>
        <end position="283"/>
    </location>
</feature>
<keyword evidence="2" id="KW-1003">Cell membrane</keyword>
<evidence type="ECO:0000256" key="3">
    <source>
        <dbReference type="ARBA" id="ARBA00022692"/>
    </source>
</evidence>
<feature type="transmembrane region" description="Helical" evidence="7">
    <location>
        <begin position="421"/>
        <end position="440"/>
    </location>
</feature>
<dbReference type="InterPro" id="IPR011701">
    <property type="entry name" value="MFS"/>
</dbReference>
<dbReference type="InterPro" id="IPR036259">
    <property type="entry name" value="MFS_trans_sf"/>
</dbReference>
<protein>
    <submittedName>
        <fullName evidence="8">MFS transporter</fullName>
    </submittedName>
</protein>
<evidence type="ECO:0000256" key="2">
    <source>
        <dbReference type="ARBA" id="ARBA00022475"/>
    </source>
</evidence>
<evidence type="ECO:0000256" key="6">
    <source>
        <dbReference type="SAM" id="MobiDB-lite"/>
    </source>
</evidence>
<evidence type="ECO:0000256" key="1">
    <source>
        <dbReference type="ARBA" id="ARBA00004651"/>
    </source>
</evidence>
<feature type="transmembrane region" description="Helical" evidence="7">
    <location>
        <begin position="180"/>
        <end position="202"/>
    </location>
</feature>
<dbReference type="PANTHER" id="PTHR23513">
    <property type="entry name" value="INTEGRAL MEMBRANE EFFLUX PROTEIN-RELATED"/>
    <property type="match status" value="1"/>
</dbReference>
<gene>
    <name evidence="8" type="ORF">ACFFIA_03420</name>
</gene>
<sequence length="521" mass="54078">MPLLPSLGRAVGSMIRWTRLLGRGSLRSGRWAGRKVGAVRTKGAGGEIGMTRLLDLHAASYAGDILIAIGLAGTIFFSAPIGEARSGVAIYLLVTMIPFAVLAPVVGPLLDHFRHGRRYALATTMLGRAFLAWLMSDYIHGFGLYPAAFGVLALSRAYGVARSAAVPRLLPEGMGLSQAAARAGVYGMIAGAAVTPIGLLAFKFGPQWPLRVASIIFLVGMVVALRLPPKADSDPPEALPRPFAAMGLRRGDRALTGRLVIATLISSAALRGLYGFLLLFLAFAIKAGDLTTMFLGRDVGDELALGIAGGGLAVGGFLATAIGTRMRIHRPAALQSSGLIIVAGVAVLATLKFSLAMVALLCLVTAFMSGISKLAVDASIQERIGDRQRASAFAHSETVLMVAWVAGGALGLIPFQGRMGIAVVSVVAVVAAVRAVIVAGKLRKDKLHGRADPSVDSPPPASPQSSSSPSTPPDAPPPPPAQATRRRREAPPEPAPKPAEEKDAGPPPGFHVYRPSSGPPT</sequence>
<evidence type="ECO:0000256" key="4">
    <source>
        <dbReference type="ARBA" id="ARBA00022989"/>
    </source>
</evidence>
<proteinExistence type="predicted"/>
<feature type="transmembrane region" description="Helical" evidence="7">
    <location>
        <begin position="88"/>
        <end position="107"/>
    </location>
</feature>
<feature type="compositionally biased region" description="Pro residues" evidence="6">
    <location>
        <begin position="470"/>
        <end position="481"/>
    </location>
</feature>
<name>A0ABV6LWB2_9ACTN</name>
<feature type="region of interest" description="Disordered" evidence="6">
    <location>
        <begin position="447"/>
        <end position="521"/>
    </location>
</feature>
<keyword evidence="4 7" id="KW-1133">Transmembrane helix</keyword>
<dbReference type="SUPFAM" id="SSF103473">
    <property type="entry name" value="MFS general substrate transporter"/>
    <property type="match status" value="1"/>
</dbReference>
<accession>A0ABV6LWB2</accession>
<keyword evidence="3 7" id="KW-0812">Transmembrane</keyword>
<feature type="transmembrane region" description="Helical" evidence="7">
    <location>
        <begin position="397"/>
        <end position="415"/>
    </location>
</feature>
<organism evidence="8 9">
    <name type="scientific">Phytohabitans kaempferiae</name>
    <dbReference type="NCBI Taxonomy" id="1620943"/>
    <lineage>
        <taxon>Bacteria</taxon>
        <taxon>Bacillati</taxon>
        <taxon>Actinomycetota</taxon>
        <taxon>Actinomycetes</taxon>
        <taxon>Micromonosporales</taxon>
        <taxon>Micromonosporaceae</taxon>
    </lineage>
</organism>
<comment type="subcellular location">
    <subcellularLocation>
        <location evidence="1">Cell membrane</location>
        <topology evidence="1">Multi-pass membrane protein</topology>
    </subcellularLocation>
</comment>
<keyword evidence="5 7" id="KW-0472">Membrane</keyword>
<feature type="transmembrane region" description="Helical" evidence="7">
    <location>
        <begin position="208"/>
        <end position="227"/>
    </location>
</feature>
<dbReference type="EMBL" id="JBHLUH010000004">
    <property type="protein sequence ID" value="MFC0526702.1"/>
    <property type="molecule type" value="Genomic_DNA"/>
</dbReference>
<reference evidence="8 9" key="1">
    <citation type="submission" date="2024-09" db="EMBL/GenBank/DDBJ databases">
        <authorList>
            <person name="Sun Q."/>
            <person name="Mori K."/>
        </authorList>
    </citation>
    <scope>NUCLEOTIDE SEQUENCE [LARGE SCALE GENOMIC DNA]</scope>
    <source>
        <strain evidence="8 9">TBRC 3947</strain>
    </source>
</reference>